<comment type="similarity">
    <text evidence="2 6">Belongs to the GDT1 family.</text>
</comment>
<dbReference type="STRING" id="484498.SAMN05421686_107256"/>
<dbReference type="PANTHER" id="PTHR12608:SF1">
    <property type="entry name" value="TRANSMEMBRANE PROTEIN 165"/>
    <property type="match status" value="1"/>
</dbReference>
<name>A0A1N7NTU0_9GAMM</name>
<dbReference type="Pfam" id="PF01169">
    <property type="entry name" value="GDT1"/>
    <property type="match status" value="2"/>
</dbReference>
<keyword evidence="3 6" id="KW-0812">Transmembrane</keyword>
<comment type="subcellular location">
    <subcellularLocation>
        <location evidence="1 6">Membrane</location>
        <topology evidence="1 6">Multi-pass membrane protein</topology>
    </subcellularLocation>
</comment>
<dbReference type="GO" id="GO:0016020">
    <property type="term" value="C:membrane"/>
    <property type="evidence" value="ECO:0007669"/>
    <property type="project" value="UniProtKB-SubCell"/>
</dbReference>
<accession>A0A1N7NTU0</accession>
<proteinExistence type="inferred from homology"/>
<feature type="transmembrane region" description="Helical" evidence="6">
    <location>
        <begin position="177"/>
        <end position="195"/>
    </location>
</feature>
<gene>
    <name evidence="7" type="ORF">SAMN05421686_107256</name>
</gene>
<feature type="transmembrane region" description="Helical" evidence="6">
    <location>
        <begin position="79"/>
        <end position="96"/>
    </location>
</feature>
<keyword evidence="8" id="KW-1185">Reference proteome</keyword>
<evidence type="ECO:0000256" key="5">
    <source>
        <dbReference type="ARBA" id="ARBA00023136"/>
    </source>
</evidence>
<feature type="transmembrane region" description="Helical" evidence="6">
    <location>
        <begin position="44"/>
        <end position="67"/>
    </location>
</feature>
<evidence type="ECO:0000313" key="7">
    <source>
        <dbReference type="EMBL" id="SIT01747.1"/>
    </source>
</evidence>
<evidence type="ECO:0000256" key="4">
    <source>
        <dbReference type="ARBA" id="ARBA00022989"/>
    </source>
</evidence>
<protein>
    <recommendedName>
        <fullName evidence="6">GDT1 family protein</fullName>
    </recommendedName>
</protein>
<dbReference type="Proteomes" id="UP000185639">
    <property type="component" value="Unassembled WGS sequence"/>
</dbReference>
<keyword evidence="4 6" id="KW-1133">Transmembrane helix</keyword>
<evidence type="ECO:0000256" key="1">
    <source>
        <dbReference type="ARBA" id="ARBA00004141"/>
    </source>
</evidence>
<evidence type="ECO:0000256" key="6">
    <source>
        <dbReference type="RuleBase" id="RU365102"/>
    </source>
</evidence>
<feature type="transmembrane region" description="Helical" evidence="6">
    <location>
        <begin position="144"/>
        <end position="165"/>
    </location>
</feature>
<keyword evidence="5 6" id="KW-0472">Membrane</keyword>
<dbReference type="EMBL" id="FTOH01000007">
    <property type="protein sequence ID" value="SIT01747.1"/>
    <property type="molecule type" value="Genomic_DNA"/>
</dbReference>
<dbReference type="GO" id="GO:0046873">
    <property type="term" value="F:metal ion transmembrane transporter activity"/>
    <property type="evidence" value="ECO:0007669"/>
    <property type="project" value="InterPro"/>
</dbReference>
<evidence type="ECO:0000256" key="3">
    <source>
        <dbReference type="ARBA" id="ARBA00022692"/>
    </source>
</evidence>
<evidence type="ECO:0000313" key="8">
    <source>
        <dbReference type="Proteomes" id="UP000185639"/>
    </source>
</evidence>
<dbReference type="OrthoDB" id="9801356at2"/>
<dbReference type="InterPro" id="IPR001727">
    <property type="entry name" value="GDT1-like"/>
</dbReference>
<dbReference type="PANTHER" id="PTHR12608">
    <property type="entry name" value="TRANSMEMBRANE PROTEIN HTP-1 RELATED"/>
    <property type="match status" value="1"/>
</dbReference>
<sequence>MFDITTFSASPFLASTVAVAIAEVGDKTQLLSLLLVARFRNKWAIIGGILLATLLNHGLSSWGGIWLGENMDSWLSGRVADYILAGSFALMALWVLIPDKEDDDDDNFAKYGAFIATTLLFFIAEVGDKTQIATVILAAEFQSFFWVTAGTTLGMLIANAPVVIWGQWLMDRLPLDLARRLTAVVFLSLAAYTLFSS</sequence>
<reference evidence="8" key="1">
    <citation type="submission" date="2017-01" db="EMBL/GenBank/DDBJ databases">
        <authorList>
            <person name="Varghese N."/>
            <person name="Submissions S."/>
        </authorList>
    </citation>
    <scope>NUCLEOTIDE SEQUENCE [LARGE SCALE GENOMIC DNA]</scope>
    <source>
        <strain evidence="8">DSM 24913</strain>
    </source>
</reference>
<evidence type="ECO:0000256" key="2">
    <source>
        <dbReference type="ARBA" id="ARBA00009190"/>
    </source>
</evidence>
<feature type="transmembrane region" description="Helical" evidence="6">
    <location>
        <begin position="108"/>
        <end position="124"/>
    </location>
</feature>
<organism evidence="7 8">
    <name type="scientific">Thalassolituus maritimus</name>
    <dbReference type="NCBI Taxonomy" id="484498"/>
    <lineage>
        <taxon>Bacteria</taxon>
        <taxon>Pseudomonadati</taxon>
        <taxon>Pseudomonadota</taxon>
        <taxon>Gammaproteobacteria</taxon>
        <taxon>Oceanospirillales</taxon>
        <taxon>Oceanospirillaceae</taxon>
        <taxon>Thalassolituus</taxon>
    </lineage>
</organism>
<dbReference type="RefSeq" id="WP_076516664.1">
    <property type="nucleotide sequence ID" value="NZ_FTOH01000007.1"/>
</dbReference>
<dbReference type="AlphaFoldDB" id="A0A1N7NTU0"/>